<dbReference type="AlphaFoldDB" id="A0A7X6A4D4"/>
<accession>A0A7X6A4D4</accession>
<protein>
    <submittedName>
        <fullName evidence="2">Nucleotide-binding universal stress UspA family protein</fullName>
    </submittedName>
</protein>
<dbReference type="InterPro" id="IPR006016">
    <property type="entry name" value="UspA"/>
</dbReference>
<dbReference type="Gene3D" id="3.40.50.12370">
    <property type="match status" value="1"/>
</dbReference>
<evidence type="ECO:0000313" key="2">
    <source>
        <dbReference type="EMBL" id="NIK61382.1"/>
    </source>
</evidence>
<keyword evidence="3" id="KW-1185">Reference proteome</keyword>
<dbReference type="Proteomes" id="UP000555407">
    <property type="component" value="Unassembled WGS sequence"/>
</dbReference>
<name>A0A7X6A4D4_9ACTN</name>
<dbReference type="Pfam" id="PF00582">
    <property type="entry name" value="Usp"/>
    <property type="match status" value="1"/>
</dbReference>
<evidence type="ECO:0000313" key="3">
    <source>
        <dbReference type="Proteomes" id="UP000555407"/>
    </source>
</evidence>
<comment type="caution">
    <text evidence="2">The sequence shown here is derived from an EMBL/GenBank/DDBJ whole genome shotgun (WGS) entry which is preliminary data.</text>
</comment>
<sequence length="302" mass="31600">MHHRETSRREAHRTPAAVLAAVGGPAHGLDAVAWAAAEASARHAPLHLLHVIPSDPFGPDSVGPGDAGAYDAARLFVDKAAEHARRVAPHLSIATRITTGDPARTIALEADNADLVVLGREAICRQSHRWSRSLTVQVTARSPRPVAVVGFAGPPGNGRAAGRVIAVAPSCLAPNAAWAVLGTAFNAAHQRGVGITVLVDAPGTTRRSGTNVDDLLAAHLHAFADIDMQRQRLTGPRGSLLTQASQAAALVVLPLPETRVARWRSRSAIRRLLETVTATVTFVHAQGGPLLAHRSSPVGGTR</sequence>
<dbReference type="InterPro" id="IPR006311">
    <property type="entry name" value="TAT_signal"/>
</dbReference>
<dbReference type="SUPFAM" id="SSF52402">
    <property type="entry name" value="Adenine nucleotide alpha hydrolases-like"/>
    <property type="match status" value="1"/>
</dbReference>
<gene>
    <name evidence="2" type="ORF">BJY22_007099</name>
</gene>
<dbReference type="CDD" id="cd00293">
    <property type="entry name" value="USP-like"/>
    <property type="match status" value="1"/>
</dbReference>
<dbReference type="EMBL" id="JAASRO010000001">
    <property type="protein sequence ID" value="NIK61382.1"/>
    <property type="molecule type" value="Genomic_DNA"/>
</dbReference>
<dbReference type="RefSeq" id="WP_167215855.1">
    <property type="nucleotide sequence ID" value="NZ_JAASRO010000001.1"/>
</dbReference>
<feature type="domain" description="UspA" evidence="1">
    <location>
        <begin position="18"/>
        <end position="149"/>
    </location>
</feature>
<dbReference type="PROSITE" id="PS51318">
    <property type="entry name" value="TAT"/>
    <property type="match status" value="1"/>
</dbReference>
<reference evidence="2 3" key="1">
    <citation type="submission" date="2020-03" db="EMBL/GenBank/DDBJ databases">
        <title>Sequencing the genomes of 1000 actinobacteria strains.</title>
        <authorList>
            <person name="Klenk H.-P."/>
        </authorList>
    </citation>
    <scope>NUCLEOTIDE SEQUENCE [LARGE SCALE GENOMIC DNA]</scope>
    <source>
        <strain evidence="2 3">DSM 45490</strain>
    </source>
</reference>
<evidence type="ECO:0000259" key="1">
    <source>
        <dbReference type="Pfam" id="PF00582"/>
    </source>
</evidence>
<proteinExistence type="predicted"/>
<organism evidence="2 3">
    <name type="scientific">Kribbella shirazensis</name>
    <dbReference type="NCBI Taxonomy" id="1105143"/>
    <lineage>
        <taxon>Bacteria</taxon>
        <taxon>Bacillati</taxon>
        <taxon>Actinomycetota</taxon>
        <taxon>Actinomycetes</taxon>
        <taxon>Propionibacteriales</taxon>
        <taxon>Kribbellaceae</taxon>
        <taxon>Kribbella</taxon>
    </lineage>
</organism>